<evidence type="ECO:0000256" key="9">
    <source>
        <dbReference type="SAM" id="Phobius"/>
    </source>
</evidence>
<keyword evidence="6 12" id="KW-0418">Kinase</keyword>
<dbReference type="InterPro" id="IPR011712">
    <property type="entry name" value="Sig_transdc_His_kin_sub3_dim/P"/>
</dbReference>
<dbReference type="SUPFAM" id="SSF55874">
    <property type="entry name" value="ATPase domain of HSP90 chaperone/DNA topoisomerase II/histidine kinase"/>
    <property type="match status" value="1"/>
</dbReference>
<evidence type="ECO:0000256" key="4">
    <source>
        <dbReference type="ARBA" id="ARBA00022679"/>
    </source>
</evidence>
<evidence type="ECO:0000256" key="5">
    <source>
        <dbReference type="ARBA" id="ARBA00022741"/>
    </source>
</evidence>
<evidence type="ECO:0000256" key="1">
    <source>
        <dbReference type="ARBA" id="ARBA00000085"/>
    </source>
</evidence>
<dbReference type="InterPro" id="IPR025828">
    <property type="entry name" value="Put_sensor_dom"/>
</dbReference>
<dbReference type="Pfam" id="PF07730">
    <property type="entry name" value="HisKA_3"/>
    <property type="match status" value="1"/>
</dbReference>
<evidence type="ECO:0000256" key="6">
    <source>
        <dbReference type="ARBA" id="ARBA00022777"/>
    </source>
</evidence>
<feature type="transmembrane region" description="Helical" evidence="9">
    <location>
        <begin position="53"/>
        <end position="75"/>
    </location>
</feature>
<keyword evidence="3" id="KW-0597">Phosphoprotein</keyword>
<comment type="catalytic activity">
    <reaction evidence="1">
        <text>ATP + protein L-histidine = ADP + protein N-phospho-L-histidine.</text>
        <dbReference type="EC" id="2.7.13.3"/>
    </reaction>
</comment>
<name>A0AAE4AVG3_9ACTN</name>
<dbReference type="Gene3D" id="3.30.565.10">
    <property type="entry name" value="Histidine kinase-like ATPase, C-terminal domain"/>
    <property type="match status" value="1"/>
</dbReference>
<keyword evidence="9" id="KW-1133">Transmembrane helix</keyword>
<gene>
    <name evidence="12" type="ORF">J2S42_000573</name>
</gene>
<reference evidence="12 13" key="1">
    <citation type="submission" date="2023-07" db="EMBL/GenBank/DDBJ databases">
        <title>Sequencing the genomes of 1000 actinobacteria strains.</title>
        <authorList>
            <person name="Klenk H.-P."/>
        </authorList>
    </citation>
    <scope>NUCLEOTIDE SEQUENCE [LARGE SCALE GENOMIC DNA]</scope>
    <source>
        <strain evidence="12 13">DSM 44709</strain>
    </source>
</reference>
<evidence type="ECO:0000256" key="7">
    <source>
        <dbReference type="ARBA" id="ARBA00022840"/>
    </source>
</evidence>
<dbReference type="AlphaFoldDB" id="A0AAE4AVG3"/>
<dbReference type="InterPro" id="IPR050482">
    <property type="entry name" value="Sensor_HK_TwoCompSys"/>
</dbReference>
<feature type="transmembrane region" description="Helical" evidence="9">
    <location>
        <begin position="25"/>
        <end position="47"/>
    </location>
</feature>
<evidence type="ECO:0000259" key="11">
    <source>
        <dbReference type="Pfam" id="PF13796"/>
    </source>
</evidence>
<keyword evidence="7" id="KW-0067">ATP-binding</keyword>
<comment type="caution">
    <text evidence="12">The sequence shown here is derived from an EMBL/GenBank/DDBJ whole genome shotgun (WGS) entry which is preliminary data.</text>
</comment>
<evidence type="ECO:0000256" key="2">
    <source>
        <dbReference type="ARBA" id="ARBA00012438"/>
    </source>
</evidence>
<dbReference type="GO" id="GO:0005524">
    <property type="term" value="F:ATP binding"/>
    <property type="evidence" value="ECO:0007669"/>
    <property type="project" value="UniProtKB-KW"/>
</dbReference>
<keyword evidence="5" id="KW-0547">Nucleotide-binding</keyword>
<evidence type="ECO:0000313" key="12">
    <source>
        <dbReference type="EMBL" id="MDQ0363904.1"/>
    </source>
</evidence>
<dbReference type="RefSeq" id="WP_307234888.1">
    <property type="nucleotide sequence ID" value="NZ_JAUSUZ010000001.1"/>
</dbReference>
<proteinExistence type="predicted"/>
<feature type="domain" description="Signal transduction histidine kinase subgroup 3 dimerisation and phosphoacceptor" evidence="10">
    <location>
        <begin position="235"/>
        <end position="299"/>
    </location>
</feature>
<keyword evidence="13" id="KW-1185">Reference proteome</keyword>
<dbReference type="Proteomes" id="UP001240236">
    <property type="component" value="Unassembled WGS sequence"/>
</dbReference>
<dbReference type="InterPro" id="IPR036890">
    <property type="entry name" value="HATPase_C_sf"/>
</dbReference>
<dbReference type="EMBL" id="JAUSUZ010000001">
    <property type="protein sequence ID" value="MDQ0363904.1"/>
    <property type="molecule type" value="Genomic_DNA"/>
</dbReference>
<sequence length="427" mass="45367">MHTPTAWAALRRRDLLLTAWPWRSAAYLTATATLGVIGLIVVLSLFLLGTATVVLLVGVPLLCGVTLAGVPAAVIERRLLPLVDSAPIDGPHRVPAEPGLWCWLRTRWREPGTWRELGHLMLSALVLWLVEVTALLGGLVVPLALLVTPLLLAFADEEGVKVLKTWQIVSWGPAWATAVAGLVLLVPGGYVLTGLAAARAVLSRRLLGSTQVELTERVQELSRSRARLVDAFEAERRRIERDLHDGAQQRLLSLSMTLGLAEVCEPDEVGALVAQARDEARLALEEIRELIRGIHPQVLTDRGLPAAVGAVADRSAVPVQVRFDLPDRLPSAVESTAYFAVCEALANVARHSGAGSATVDGRIDAGRLVVEVRDDGVGGADAGAGTGLAGLADRLAVLDGTVILSSPRGGPTLLRLEVPCRPTAPYA</sequence>
<dbReference type="GO" id="GO:0016020">
    <property type="term" value="C:membrane"/>
    <property type="evidence" value="ECO:0007669"/>
    <property type="project" value="InterPro"/>
</dbReference>
<evidence type="ECO:0000259" key="10">
    <source>
        <dbReference type="Pfam" id="PF07730"/>
    </source>
</evidence>
<accession>A0AAE4AVG3</accession>
<feature type="transmembrane region" description="Helical" evidence="9">
    <location>
        <begin position="174"/>
        <end position="198"/>
    </location>
</feature>
<keyword evidence="4" id="KW-0808">Transferase</keyword>
<dbReference type="EC" id="2.7.13.3" evidence="2"/>
<evidence type="ECO:0000256" key="3">
    <source>
        <dbReference type="ARBA" id="ARBA00022553"/>
    </source>
</evidence>
<dbReference type="Gene3D" id="1.20.5.1930">
    <property type="match status" value="1"/>
</dbReference>
<dbReference type="GO" id="GO:0046983">
    <property type="term" value="F:protein dimerization activity"/>
    <property type="evidence" value="ECO:0007669"/>
    <property type="project" value="InterPro"/>
</dbReference>
<organism evidence="12 13">
    <name type="scientific">Catenuloplanes indicus</name>
    <dbReference type="NCBI Taxonomy" id="137267"/>
    <lineage>
        <taxon>Bacteria</taxon>
        <taxon>Bacillati</taxon>
        <taxon>Actinomycetota</taxon>
        <taxon>Actinomycetes</taxon>
        <taxon>Micromonosporales</taxon>
        <taxon>Micromonosporaceae</taxon>
        <taxon>Catenuloplanes</taxon>
    </lineage>
</organism>
<keyword evidence="8" id="KW-0902">Two-component regulatory system</keyword>
<keyword evidence="9" id="KW-0472">Membrane</keyword>
<dbReference type="Pfam" id="PF13796">
    <property type="entry name" value="Sensor"/>
    <property type="match status" value="1"/>
</dbReference>
<dbReference type="PANTHER" id="PTHR24421">
    <property type="entry name" value="NITRATE/NITRITE SENSOR PROTEIN NARX-RELATED"/>
    <property type="match status" value="1"/>
</dbReference>
<evidence type="ECO:0000256" key="8">
    <source>
        <dbReference type="ARBA" id="ARBA00023012"/>
    </source>
</evidence>
<feature type="transmembrane region" description="Helical" evidence="9">
    <location>
        <begin position="125"/>
        <end position="154"/>
    </location>
</feature>
<feature type="domain" description="Putative sensor" evidence="11">
    <location>
        <begin position="27"/>
        <end position="207"/>
    </location>
</feature>
<dbReference type="GO" id="GO:0000155">
    <property type="term" value="F:phosphorelay sensor kinase activity"/>
    <property type="evidence" value="ECO:0007669"/>
    <property type="project" value="InterPro"/>
</dbReference>
<evidence type="ECO:0000313" key="13">
    <source>
        <dbReference type="Proteomes" id="UP001240236"/>
    </source>
</evidence>
<keyword evidence="9" id="KW-0812">Transmembrane</keyword>
<dbReference type="PANTHER" id="PTHR24421:SF10">
    <property type="entry name" value="NITRATE_NITRITE SENSOR PROTEIN NARQ"/>
    <property type="match status" value="1"/>
</dbReference>
<protein>
    <recommendedName>
        <fullName evidence="2">histidine kinase</fullName>
        <ecNumber evidence="2">2.7.13.3</ecNumber>
    </recommendedName>
</protein>